<feature type="region of interest" description="Disordered" evidence="5">
    <location>
        <begin position="391"/>
        <end position="417"/>
    </location>
</feature>
<dbReference type="PANTHER" id="PTHR12883">
    <property type="entry name" value="ADIPOCYTE-SPECIFIC PROTEIN 4-RELATED"/>
    <property type="match status" value="1"/>
</dbReference>
<reference evidence="7" key="1">
    <citation type="journal article" date="2023" name="Mol. Phylogenet. Evol.">
        <title>Genome-scale phylogeny and comparative genomics of the fungal order Sordariales.</title>
        <authorList>
            <person name="Hensen N."/>
            <person name="Bonometti L."/>
            <person name="Westerberg I."/>
            <person name="Brannstrom I.O."/>
            <person name="Guillou S."/>
            <person name="Cros-Aarteil S."/>
            <person name="Calhoun S."/>
            <person name="Haridas S."/>
            <person name="Kuo A."/>
            <person name="Mondo S."/>
            <person name="Pangilinan J."/>
            <person name="Riley R."/>
            <person name="LaButti K."/>
            <person name="Andreopoulos B."/>
            <person name="Lipzen A."/>
            <person name="Chen C."/>
            <person name="Yan M."/>
            <person name="Daum C."/>
            <person name="Ng V."/>
            <person name="Clum A."/>
            <person name="Steindorff A."/>
            <person name="Ohm R.A."/>
            <person name="Martin F."/>
            <person name="Silar P."/>
            <person name="Natvig D.O."/>
            <person name="Lalanne C."/>
            <person name="Gautier V."/>
            <person name="Ament-Velasquez S.L."/>
            <person name="Kruys A."/>
            <person name="Hutchinson M.I."/>
            <person name="Powell A.J."/>
            <person name="Barry K."/>
            <person name="Miller A.N."/>
            <person name="Grigoriev I.V."/>
            <person name="Debuchy R."/>
            <person name="Gladieux P."/>
            <person name="Hiltunen Thoren M."/>
            <person name="Johannesson H."/>
        </authorList>
    </citation>
    <scope>NUCLEOTIDE SEQUENCE</scope>
    <source>
        <strain evidence="7">PSN293</strain>
    </source>
</reference>
<comment type="subcellular location">
    <subcellularLocation>
        <location evidence="1">Membrane</location>
        <topology evidence="1">Single-pass membrane protein</topology>
    </subcellularLocation>
</comment>
<feature type="transmembrane region" description="Helical" evidence="6">
    <location>
        <begin position="78"/>
        <end position="97"/>
    </location>
</feature>
<dbReference type="GO" id="GO:0032469">
    <property type="term" value="P:endoplasmic reticulum calcium ion homeostasis"/>
    <property type="evidence" value="ECO:0007669"/>
    <property type="project" value="InterPro"/>
</dbReference>
<evidence type="ECO:0000256" key="5">
    <source>
        <dbReference type="SAM" id="MobiDB-lite"/>
    </source>
</evidence>
<dbReference type="GO" id="GO:0005509">
    <property type="term" value="F:calcium ion binding"/>
    <property type="evidence" value="ECO:0007669"/>
    <property type="project" value="InterPro"/>
</dbReference>
<keyword evidence="4 6" id="KW-0472">Membrane</keyword>
<evidence type="ECO:0000256" key="1">
    <source>
        <dbReference type="ARBA" id="ARBA00004167"/>
    </source>
</evidence>
<protein>
    <submittedName>
        <fullName evidence="7">DUF1682 domain-protein</fullName>
    </submittedName>
</protein>
<proteinExistence type="predicted"/>
<name>A0AAN6Y654_9PEZI</name>
<evidence type="ECO:0000256" key="6">
    <source>
        <dbReference type="SAM" id="Phobius"/>
    </source>
</evidence>
<evidence type="ECO:0000256" key="4">
    <source>
        <dbReference type="ARBA" id="ARBA00023136"/>
    </source>
</evidence>
<dbReference type="PANTHER" id="PTHR12883:SF0">
    <property type="entry name" value="PAT COMPLEX SUBUNIT CCDC47"/>
    <property type="match status" value="1"/>
</dbReference>
<dbReference type="Proteomes" id="UP001301769">
    <property type="component" value="Unassembled WGS sequence"/>
</dbReference>
<dbReference type="GO" id="GO:0016020">
    <property type="term" value="C:membrane"/>
    <property type="evidence" value="ECO:0007669"/>
    <property type="project" value="UniProtKB-SubCell"/>
</dbReference>
<dbReference type="GO" id="GO:0005783">
    <property type="term" value="C:endoplasmic reticulum"/>
    <property type="evidence" value="ECO:0007669"/>
    <property type="project" value="InterPro"/>
</dbReference>
<evidence type="ECO:0000313" key="8">
    <source>
        <dbReference type="Proteomes" id="UP001301769"/>
    </source>
</evidence>
<gene>
    <name evidence="7" type="ORF">QBC37DRAFT_317225</name>
</gene>
<organism evidence="7 8">
    <name type="scientific">Rhypophila decipiens</name>
    <dbReference type="NCBI Taxonomy" id="261697"/>
    <lineage>
        <taxon>Eukaryota</taxon>
        <taxon>Fungi</taxon>
        <taxon>Dikarya</taxon>
        <taxon>Ascomycota</taxon>
        <taxon>Pezizomycotina</taxon>
        <taxon>Sordariomycetes</taxon>
        <taxon>Sordariomycetidae</taxon>
        <taxon>Sordariales</taxon>
        <taxon>Naviculisporaceae</taxon>
        <taxon>Rhypophila</taxon>
    </lineage>
</organism>
<evidence type="ECO:0000256" key="3">
    <source>
        <dbReference type="ARBA" id="ARBA00022989"/>
    </source>
</evidence>
<keyword evidence="2 6" id="KW-0812">Transmembrane</keyword>
<dbReference type="Pfam" id="PF07946">
    <property type="entry name" value="CCDC47"/>
    <property type="match status" value="1"/>
</dbReference>
<dbReference type="InterPro" id="IPR012879">
    <property type="entry name" value="CCDC47"/>
</dbReference>
<keyword evidence="8" id="KW-1185">Reference proteome</keyword>
<evidence type="ECO:0000313" key="7">
    <source>
        <dbReference type="EMBL" id="KAK4212893.1"/>
    </source>
</evidence>
<accession>A0AAN6Y654</accession>
<comment type="caution">
    <text evidence="7">The sequence shown here is derived from an EMBL/GenBank/DDBJ whole genome shotgun (WGS) entry which is preliminary data.</text>
</comment>
<sequence>MANVLNNLFGGGKATPDPVVGGDSDFGDFVEGAEPAPAPITPITHTLGGIPPAQTGRPYTKWYNVHERYTWSDFQVEGAILLAFGVVLLVHLIGARLNRNKAKKWTRAHAAPLASEFALVGFSGVLSSTAGKSGDELVKALNENNVEKGDNITKEKSLFEYATYATGRANVAFLDVKLTLRKRFNPLTALFETVFAFFFESFGDSADTVEAILYPFDGKEAQIVPGPPGAAELRAKDSKSSYDGFVWAIVHKERMKQVRDDRYDVSLTYTKDHPKLPSWLTVMSESAEITDLLLTPELINAATAAGDDFEYLIVSDQPLEKPTTIEETTPRKRIFLKYRLPSSDDYSNLLPVFTYFLRITDQLVASAKFRPEVLRKVRSVRDDAIRHIQKAEEDEKAEERKIAQEKAKKAKRDAELKALDAKAQKKYLEKEREKEVRKMTKRSTTRA</sequence>
<keyword evidence="3 6" id="KW-1133">Transmembrane helix</keyword>
<dbReference type="AlphaFoldDB" id="A0AAN6Y654"/>
<dbReference type="EMBL" id="MU858118">
    <property type="protein sequence ID" value="KAK4212893.1"/>
    <property type="molecule type" value="Genomic_DNA"/>
</dbReference>
<reference evidence="7" key="2">
    <citation type="submission" date="2023-05" db="EMBL/GenBank/DDBJ databases">
        <authorList>
            <consortium name="Lawrence Berkeley National Laboratory"/>
            <person name="Steindorff A."/>
            <person name="Hensen N."/>
            <person name="Bonometti L."/>
            <person name="Westerberg I."/>
            <person name="Brannstrom I.O."/>
            <person name="Guillou S."/>
            <person name="Cros-Aarteil S."/>
            <person name="Calhoun S."/>
            <person name="Haridas S."/>
            <person name="Kuo A."/>
            <person name="Mondo S."/>
            <person name="Pangilinan J."/>
            <person name="Riley R."/>
            <person name="Labutti K."/>
            <person name="Andreopoulos B."/>
            <person name="Lipzen A."/>
            <person name="Chen C."/>
            <person name="Yanf M."/>
            <person name="Daum C."/>
            <person name="Ng V."/>
            <person name="Clum A."/>
            <person name="Ohm R."/>
            <person name="Martin F."/>
            <person name="Silar P."/>
            <person name="Natvig D."/>
            <person name="Lalanne C."/>
            <person name="Gautier V."/>
            <person name="Ament-Velasquez S.L."/>
            <person name="Kruys A."/>
            <person name="Hutchinson M.I."/>
            <person name="Powell A.J."/>
            <person name="Barry K."/>
            <person name="Miller A.N."/>
            <person name="Grigoriev I.V."/>
            <person name="Debuchy R."/>
            <person name="Gladieux P."/>
            <person name="Thoren M.H."/>
            <person name="Johannesson H."/>
        </authorList>
    </citation>
    <scope>NUCLEOTIDE SEQUENCE</scope>
    <source>
        <strain evidence="7">PSN293</strain>
    </source>
</reference>
<evidence type="ECO:0000256" key="2">
    <source>
        <dbReference type="ARBA" id="ARBA00022692"/>
    </source>
</evidence>